<gene>
    <name evidence="1" type="ORF">F7018_11700</name>
</gene>
<keyword evidence="2" id="KW-1185">Reference proteome</keyword>
<reference evidence="1 2" key="1">
    <citation type="submission" date="2019-09" db="EMBL/GenBank/DDBJ databases">
        <authorList>
            <person name="Cao W.R."/>
        </authorList>
    </citation>
    <scope>NUCLEOTIDE SEQUENCE [LARGE SCALE GENOMIC DNA]</scope>
    <source>
        <strain evidence="2">a4</strain>
    </source>
</reference>
<sequence>MKFKSFLLTLLFITHFIHSQQTEISEEQKDFIYKMKFDMTKKLFEKPKYNFKNQKLDLNKKLIKSNKTKKLIIESINFFEKNAKLKIINEKTKSINLVSNFPSNFVVENPNIISIELLELKLLGNNNTLLKTLNAESTSFGTYIIKSNQLSFDSKFDKNLTGEVSYRIKFITSYSSIKVSKKDIGKTIKLSNDEYKLIDLFENKLILKSNLNENSTINDLEIKCISINKKGTMELFSQNSPASSLLIKKEIYHLLKENKNFNIKVYKNKLPFQELMDNKLSGKYIVLELPAPIENEVILYQPIYGVNKTIKVKL</sequence>
<dbReference type="RefSeq" id="WP_150900254.1">
    <property type="nucleotide sequence ID" value="NZ_WAAU01000024.1"/>
</dbReference>
<proteinExistence type="predicted"/>
<evidence type="ECO:0000313" key="2">
    <source>
        <dbReference type="Proteomes" id="UP000467305"/>
    </source>
</evidence>
<evidence type="ECO:0000313" key="1">
    <source>
        <dbReference type="EMBL" id="KAB1155137.1"/>
    </source>
</evidence>
<comment type="caution">
    <text evidence="1">The sequence shown here is derived from an EMBL/GenBank/DDBJ whole genome shotgun (WGS) entry which is preliminary data.</text>
</comment>
<name>A0A7J5AC34_9FLAO</name>
<dbReference type="Proteomes" id="UP000467305">
    <property type="component" value="Unassembled WGS sequence"/>
</dbReference>
<dbReference type="EMBL" id="WAAU01000024">
    <property type="protein sequence ID" value="KAB1155137.1"/>
    <property type="molecule type" value="Genomic_DNA"/>
</dbReference>
<dbReference type="OrthoDB" id="1376004at2"/>
<dbReference type="AlphaFoldDB" id="A0A7J5AC34"/>
<protein>
    <submittedName>
        <fullName evidence="1">Uncharacterized protein</fullName>
    </submittedName>
</protein>
<accession>A0A7J5AC34</accession>
<organism evidence="1 2">
    <name type="scientific">Tenacibaculum aiptasiae</name>
    <dbReference type="NCBI Taxonomy" id="426481"/>
    <lineage>
        <taxon>Bacteria</taxon>
        <taxon>Pseudomonadati</taxon>
        <taxon>Bacteroidota</taxon>
        <taxon>Flavobacteriia</taxon>
        <taxon>Flavobacteriales</taxon>
        <taxon>Flavobacteriaceae</taxon>
        <taxon>Tenacibaculum</taxon>
    </lineage>
</organism>